<organism evidence="2 3">
    <name type="scientific">Sinocyclocheilus grahami</name>
    <name type="common">Dianchi golden-line fish</name>
    <name type="synonym">Barbus grahami</name>
    <dbReference type="NCBI Taxonomy" id="75366"/>
    <lineage>
        <taxon>Eukaryota</taxon>
        <taxon>Metazoa</taxon>
        <taxon>Chordata</taxon>
        <taxon>Craniata</taxon>
        <taxon>Vertebrata</taxon>
        <taxon>Euteleostomi</taxon>
        <taxon>Actinopterygii</taxon>
        <taxon>Neopterygii</taxon>
        <taxon>Teleostei</taxon>
        <taxon>Ostariophysi</taxon>
        <taxon>Cypriniformes</taxon>
        <taxon>Cyprinidae</taxon>
        <taxon>Cyprininae</taxon>
        <taxon>Sinocyclocheilus</taxon>
    </lineage>
</organism>
<dbReference type="Ensembl" id="ENSSGRT00000095531.1">
    <property type="protein sequence ID" value="ENSSGRP00000089764.1"/>
    <property type="gene ID" value="ENSSGRG00000045040.1"/>
</dbReference>
<reference evidence="2" key="1">
    <citation type="submission" date="2025-08" db="UniProtKB">
        <authorList>
            <consortium name="Ensembl"/>
        </authorList>
    </citation>
    <scope>IDENTIFICATION</scope>
</reference>
<keyword evidence="3" id="KW-1185">Reference proteome</keyword>
<dbReference type="Proteomes" id="UP000472262">
    <property type="component" value="Unassembled WGS sequence"/>
</dbReference>
<accession>A0A672RLM3</accession>
<feature type="region of interest" description="Disordered" evidence="1">
    <location>
        <begin position="1"/>
        <end position="30"/>
    </location>
</feature>
<evidence type="ECO:0000256" key="1">
    <source>
        <dbReference type="SAM" id="MobiDB-lite"/>
    </source>
</evidence>
<sequence>MFTPQAGCENESSGSPKDHSEKHREGLTSLLKHQPADVMDITAAVNQQTAASLKNQRLALEMANRLSVLAALNNTSVRHILFIKIQNSQSRCSLIAD</sequence>
<proteinExistence type="predicted"/>
<name>A0A672RLM3_SINGR</name>
<reference evidence="2" key="2">
    <citation type="submission" date="2025-09" db="UniProtKB">
        <authorList>
            <consortium name="Ensembl"/>
        </authorList>
    </citation>
    <scope>IDENTIFICATION</scope>
</reference>
<protein>
    <submittedName>
        <fullName evidence="2">Uncharacterized protein</fullName>
    </submittedName>
</protein>
<dbReference type="InParanoid" id="A0A672RLM3"/>
<evidence type="ECO:0000313" key="2">
    <source>
        <dbReference type="Ensembl" id="ENSSGRP00000089764.1"/>
    </source>
</evidence>
<dbReference type="AlphaFoldDB" id="A0A672RLM3"/>
<feature type="compositionally biased region" description="Basic and acidic residues" evidence="1">
    <location>
        <begin position="16"/>
        <end position="26"/>
    </location>
</feature>
<evidence type="ECO:0000313" key="3">
    <source>
        <dbReference type="Proteomes" id="UP000472262"/>
    </source>
</evidence>